<feature type="compositionally biased region" description="Basic residues" evidence="1">
    <location>
        <begin position="51"/>
        <end position="67"/>
    </location>
</feature>
<sequence>MVNIEFMKIQRNKVRKSISIEDYIKASKKGNRMAEQELLGPGFHSSDRVHQSKKLYSRKQKHRGEEG</sequence>
<name>A0A8G2BYA7_9BACT</name>
<feature type="region of interest" description="Disordered" evidence="1">
    <location>
        <begin position="40"/>
        <end position="67"/>
    </location>
</feature>
<evidence type="ECO:0000256" key="1">
    <source>
        <dbReference type="SAM" id="MobiDB-lite"/>
    </source>
</evidence>
<evidence type="ECO:0000313" key="3">
    <source>
        <dbReference type="Proteomes" id="UP000236725"/>
    </source>
</evidence>
<dbReference type="EMBL" id="FNVS01000017">
    <property type="protein sequence ID" value="SEG16304.1"/>
    <property type="molecule type" value="Genomic_DNA"/>
</dbReference>
<reference evidence="2 3" key="1">
    <citation type="submission" date="2016-10" db="EMBL/GenBank/DDBJ databases">
        <authorList>
            <person name="Varghese N."/>
            <person name="Submissions S."/>
        </authorList>
    </citation>
    <scope>NUCLEOTIDE SEQUENCE [LARGE SCALE GENOMIC DNA]</scope>
    <source>
        <strain evidence="2 3">DSM 29073</strain>
    </source>
</reference>
<accession>A0A8G2BYA7</accession>
<evidence type="ECO:0000313" key="2">
    <source>
        <dbReference type="EMBL" id="SEG16304.1"/>
    </source>
</evidence>
<proteinExistence type="predicted"/>
<dbReference type="AlphaFoldDB" id="A0A8G2BYA7"/>
<comment type="caution">
    <text evidence="2">The sequence shown here is derived from an EMBL/GenBank/DDBJ whole genome shotgun (WGS) entry which is preliminary data.</text>
</comment>
<dbReference type="Proteomes" id="UP000236725">
    <property type="component" value="Unassembled WGS sequence"/>
</dbReference>
<protein>
    <submittedName>
        <fullName evidence="2">Uncharacterized protein</fullName>
    </submittedName>
</protein>
<gene>
    <name evidence="2" type="ORF">SAMN05444001_11773</name>
</gene>
<keyword evidence="3" id="KW-1185">Reference proteome</keyword>
<organism evidence="2 3">
    <name type="scientific">Parabacteroides chinchillae</name>
    <dbReference type="NCBI Taxonomy" id="871327"/>
    <lineage>
        <taxon>Bacteria</taxon>
        <taxon>Pseudomonadati</taxon>
        <taxon>Bacteroidota</taxon>
        <taxon>Bacteroidia</taxon>
        <taxon>Bacteroidales</taxon>
        <taxon>Tannerellaceae</taxon>
        <taxon>Parabacteroides</taxon>
    </lineage>
</organism>